<comment type="caution">
    <text evidence="8">The sequence shown here is derived from an EMBL/GenBank/DDBJ whole genome shotgun (WGS) entry which is preliminary data.</text>
</comment>
<dbReference type="InterPro" id="IPR011701">
    <property type="entry name" value="MFS"/>
</dbReference>
<keyword evidence="2" id="KW-0813">Transport</keyword>
<dbReference type="AlphaFoldDB" id="A0A2W2CBL0"/>
<evidence type="ECO:0000256" key="5">
    <source>
        <dbReference type="ARBA" id="ARBA00023136"/>
    </source>
</evidence>
<proteinExistence type="predicted"/>
<dbReference type="EMBL" id="POTW01000007">
    <property type="protein sequence ID" value="PZF85579.1"/>
    <property type="molecule type" value="Genomic_DNA"/>
</dbReference>
<keyword evidence="4 6" id="KW-1133">Transmembrane helix</keyword>
<feature type="transmembrane region" description="Helical" evidence="6">
    <location>
        <begin position="321"/>
        <end position="342"/>
    </location>
</feature>
<comment type="subcellular location">
    <subcellularLocation>
        <location evidence="1">Cell membrane</location>
        <topology evidence="1">Multi-pass membrane protein</topology>
    </subcellularLocation>
</comment>
<feature type="transmembrane region" description="Helical" evidence="6">
    <location>
        <begin position="349"/>
        <end position="369"/>
    </location>
</feature>
<evidence type="ECO:0000259" key="7">
    <source>
        <dbReference type="PROSITE" id="PS50850"/>
    </source>
</evidence>
<dbReference type="SUPFAM" id="SSF103473">
    <property type="entry name" value="MFS general substrate transporter"/>
    <property type="match status" value="1"/>
</dbReference>
<dbReference type="GO" id="GO:0005886">
    <property type="term" value="C:plasma membrane"/>
    <property type="evidence" value="ECO:0007669"/>
    <property type="project" value="UniProtKB-SubCell"/>
</dbReference>
<dbReference type="Gene3D" id="1.20.1250.20">
    <property type="entry name" value="MFS general substrate transporter like domains"/>
    <property type="match status" value="1"/>
</dbReference>
<evidence type="ECO:0000256" key="4">
    <source>
        <dbReference type="ARBA" id="ARBA00022989"/>
    </source>
</evidence>
<dbReference type="GO" id="GO:0022857">
    <property type="term" value="F:transmembrane transporter activity"/>
    <property type="evidence" value="ECO:0007669"/>
    <property type="project" value="InterPro"/>
</dbReference>
<gene>
    <name evidence="8" type="ORF">C1I92_04205</name>
</gene>
<evidence type="ECO:0000256" key="2">
    <source>
        <dbReference type="ARBA" id="ARBA00022448"/>
    </source>
</evidence>
<name>A0A2W2CBL0_9ACTN</name>
<accession>A0A2W2CBL0</accession>
<dbReference type="InterPro" id="IPR036259">
    <property type="entry name" value="MFS_trans_sf"/>
</dbReference>
<organism evidence="8 9">
    <name type="scientific">Jiangella anatolica</name>
    <dbReference type="NCBI Taxonomy" id="2670374"/>
    <lineage>
        <taxon>Bacteria</taxon>
        <taxon>Bacillati</taxon>
        <taxon>Actinomycetota</taxon>
        <taxon>Actinomycetes</taxon>
        <taxon>Jiangellales</taxon>
        <taxon>Jiangellaceae</taxon>
        <taxon>Jiangella</taxon>
    </lineage>
</organism>
<feature type="transmembrane region" description="Helical" evidence="6">
    <location>
        <begin position="421"/>
        <end position="437"/>
    </location>
</feature>
<dbReference type="Gene3D" id="1.20.1720.10">
    <property type="entry name" value="Multidrug resistance protein D"/>
    <property type="match status" value="1"/>
</dbReference>
<keyword evidence="3 6" id="KW-0812">Transmembrane</keyword>
<dbReference type="PROSITE" id="PS50850">
    <property type="entry name" value="MFS"/>
    <property type="match status" value="1"/>
</dbReference>
<feature type="transmembrane region" description="Helical" evidence="6">
    <location>
        <begin position="62"/>
        <end position="82"/>
    </location>
</feature>
<feature type="transmembrane region" description="Helical" evidence="6">
    <location>
        <begin position="375"/>
        <end position="400"/>
    </location>
</feature>
<protein>
    <submittedName>
        <fullName evidence="8">MFS transporter</fullName>
    </submittedName>
</protein>
<keyword evidence="9" id="KW-1185">Reference proteome</keyword>
<dbReference type="Pfam" id="PF07690">
    <property type="entry name" value="MFS_1"/>
    <property type="match status" value="1"/>
</dbReference>
<dbReference type="PANTHER" id="PTHR42718:SF9">
    <property type="entry name" value="MAJOR FACILITATOR SUPERFAMILY MULTIDRUG TRANSPORTER MFSC"/>
    <property type="match status" value="1"/>
</dbReference>
<dbReference type="InterPro" id="IPR020846">
    <property type="entry name" value="MFS_dom"/>
</dbReference>
<dbReference type="PANTHER" id="PTHR42718">
    <property type="entry name" value="MAJOR FACILITATOR SUPERFAMILY MULTIDRUG TRANSPORTER MFSC"/>
    <property type="match status" value="1"/>
</dbReference>
<feature type="transmembrane region" description="Helical" evidence="6">
    <location>
        <begin position="149"/>
        <end position="170"/>
    </location>
</feature>
<feature type="transmembrane region" description="Helical" evidence="6">
    <location>
        <begin position="243"/>
        <end position="261"/>
    </location>
</feature>
<evidence type="ECO:0000256" key="6">
    <source>
        <dbReference type="SAM" id="Phobius"/>
    </source>
</evidence>
<reference evidence="8 9" key="1">
    <citation type="submission" date="2018-01" db="EMBL/GenBank/DDBJ databases">
        <title>Draft genome sequence of Jiangella sp. GTF31.</title>
        <authorList>
            <person name="Sahin N."/>
            <person name="Ay H."/>
            <person name="Saygin H."/>
        </authorList>
    </citation>
    <scope>NUCLEOTIDE SEQUENCE [LARGE SCALE GENOMIC DNA]</scope>
    <source>
        <strain evidence="8 9">GTF31</strain>
    </source>
</reference>
<feature type="domain" description="Major facilitator superfamily (MFS) profile" evidence="7">
    <location>
        <begin position="24"/>
        <end position="481"/>
    </location>
</feature>
<evidence type="ECO:0000256" key="3">
    <source>
        <dbReference type="ARBA" id="ARBA00022692"/>
    </source>
</evidence>
<evidence type="ECO:0000313" key="8">
    <source>
        <dbReference type="EMBL" id="PZF85579.1"/>
    </source>
</evidence>
<feature type="transmembrane region" description="Helical" evidence="6">
    <location>
        <begin position="120"/>
        <end position="142"/>
    </location>
</feature>
<feature type="transmembrane region" description="Helical" evidence="6">
    <location>
        <begin position="281"/>
        <end position="309"/>
    </location>
</feature>
<feature type="transmembrane region" description="Helical" evidence="6">
    <location>
        <begin position="457"/>
        <end position="477"/>
    </location>
</feature>
<evidence type="ECO:0000256" key="1">
    <source>
        <dbReference type="ARBA" id="ARBA00004651"/>
    </source>
</evidence>
<feature type="transmembrane region" description="Helical" evidence="6">
    <location>
        <begin position="20"/>
        <end position="42"/>
    </location>
</feature>
<feature type="transmembrane region" description="Helical" evidence="6">
    <location>
        <begin position="89"/>
        <end position="108"/>
    </location>
</feature>
<evidence type="ECO:0000313" key="9">
    <source>
        <dbReference type="Proteomes" id="UP000248764"/>
    </source>
</evidence>
<dbReference type="Proteomes" id="UP000248764">
    <property type="component" value="Unassembled WGS sequence"/>
</dbReference>
<sequence>MTTRRGRTVADVAESTRRPAAVGVVWVIAGAAFVVLLSQTMTMVALPSIMADLEIGAATAQWLTSGFMLGLAVMTPIAGFLLRRLRTTVVFAAAMATFVLGTVLAGLAPGFELLLVARVVQASGGAVLWPMLMTVMIIVVPVIQRGRMLGTVSAVLAIAPVLGPTVAGLMLDRLTWRWTFWAILPIALVIVVVGLRGGRDVLQPRPVRLDALSVLLSTAGFGGLVYGLTSAGPDDGAGSGSGYAAWVCLGIGVAALGGFVVRQLRLHGRDRALLDLRTFRYGAFTVSMALLVVGSALLFGVIMMLQLYLQLALELDPGDAGLLQVPGAVAGGLTAPVVGRLYDRFGPRVVAVPGSVLVSLSLWGMTLLTEASHPAAAVAVHVVLYVGLTTLFMPIITTALHAVHPALQPDASVAVNTFDKVAAAAGTAVFVAVYAAWSGPGLGGGAVSPAAAADGVHAAAMLAAVVSLLIVAGSFFVQRPD</sequence>
<feature type="transmembrane region" description="Helical" evidence="6">
    <location>
        <begin position="176"/>
        <end position="195"/>
    </location>
</feature>
<keyword evidence="5 6" id="KW-0472">Membrane</keyword>
<feature type="transmembrane region" description="Helical" evidence="6">
    <location>
        <begin position="207"/>
        <end position="228"/>
    </location>
</feature>